<feature type="signal peptide" evidence="1">
    <location>
        <begin position="1"/>
        <end position="22"/>
    </location>
</feature>
<dbReference type="GO" id="GO:0004252">
    <property type="term" value="F:serine-type endopeptidase activity"/>
    <property type="evidence" value="ECO:0007669"/>
    <property type="project" value="InterPro"/>
</dbReference>
<gene>
    <name evidence="2" type="ORF">LPC04_04495</name>
</gene>
<dbReference type="PANTHER" id="PTHR22939">
    <property type="entry name" value="SERINE PROTEASE FAMILY S1C HTRA-RELATED"/>
    <property type="match status" value="1"/>
</dbReference>
<comment type="caution">
    <text evidence="2">The sequence shown here is derived from an EMBL/GenBank/DDBJ whole genome shotgun (WGS) entry which is preliminary data.</text>
</comment>
<dbReference type="Proteomes" id="UP001139353">
    <property type="component" value="Unassembled WGS sequence"/>
</dbReference>
<dbReference type="InterPro" id="IPR009003">
    <property type="entry name" value="Peptidase_S1_PA"/>
</dbReference>
<evidence type="ECO:0000256" key="1">
    <source>
        <dbReference type="SAM" id="SignalP"/>
    </source>
</evidence>
<protein>
    <submittedName>
        <fullName evidence="2">Trypsin-like peptidase domain-containing protein</fullName>
    </submittedName>
</protein>
<sequence length="422" mass="44003">MISIRILAAVAAACGICATATAQSNDTAFPEANAPSSPAGAAPPKFEFARIRSRIAIGEKFGWVETGMFCTGRTDLRANAKIEDIANNEANAAFKAAIRELGLRSAAPEISSFDTAPAKSDPDYRIGGVLETMSLQECHTSTERKGDFAITVKWEVFSPRLQKVVYSQVTSGSAHIDSFEAVTGGEFEARAYLKALREMMKDPGFVALKAADGPAVATVGATVAAPALAPLHLKSAAAMAGGTQANAPALRNAVATVLRDNVSGSAFYVADGYLLTNHHVVGNAHYVKVKLSGGRIIVGEVVRDDARRDVALIKTEPAGVPVLHVSMGDPAVGSDVFAIGSPLGQELAGTFTRGVLSGNREVNGLEYLQSDVAINPGNSGGPLLDGTSTVVGMAVLKITQASGLSFFIPMRDVANTLQLIFD</sequence>
<dbReference type="SUPFAM" id="SSF50494">
    <property type="entry name" value="Trypsin-like serine proteases"/>
    <property type="match status" value="1"/>
</dbReference>
<keyword evidence="1" id="KW-0732">Signal</keyword>
<dbReference type="PANTHER" id="PTHR22939:SF129">
    <property type="entry name" value="SERINE PROTEASE HTRA2, MITOCHONDRIAL"/>
    <property type="match status" value="1"/>
</dbReference>
<dbReference type="Gene3D" id="2.40.10.120">
    <property type="match status" value="1"/>
</dbReference>
<organism evidence="2 3">
    <name type="scientific">Scleromatobacter humisilvae</name>
    <dbReference type="NCBI Taxonomy" id="2897159"/>
    <lineage>
        <taxon>Bacteria</taxon>
        <taxon>Pseudomonadati</taxon>
        <taxon>Pseudomonadota</taxon>
        <taxon>Betaproteobacteria</taxon>
        <taxon>Burkholderiales</taxon>
        <taxon>Sphaerotilaceae</taxon>
        <taxon>Scleromatobacter</taxon>
    </lineage>
</organism>
<dbReference type="RefSeq" id="WP_275680985.1">
    <property type="nucleotide sequence ID" value="NZ_JAJLJH010000001.1"/>
</dbReference>
<feature type="chain" id="PRO_5040750112" evidence="1">
    <location>
        <begin position="23"/>
        <end position="422"/>
    </location>
</feature>
<dbReference type="Pfam" id="PF13365">
    <property type="entry name" value="Trypsin_2"/>
    <property type="match status" value="1"/>
</dbReference>
<proteinExistence type="predicted"/>
<keyword evidence="3" id="KW-1185">Reference proteome</keyword>
<dbReference type="GO" id="GO:0006508">
    <property type="term" value="P:proteolysis"/>
    <property type="evidence" value="ECO:0007669"/>
    <property type="project" value="InterPro"/>
</dbReference>
<dbReference type="EMBL" id="JAJLJH010000001">
    <property type="protein sequence ID" value="MCK9684964.1"/>
    <property type="molecule type" value="Genomic_DNA"/>
</dbReference>
<accession>A0A9X2C0Q6</accession>
<dbReference type="InterPro" id="IPR001940">
    <property type="entry name" value="Peptidase_S1C"/>
</dbReference>
<dbReference type="AlphaFoldDB" id="A0A9X2C0Q6"/>
<name>A0A9X2C0Q6_9BURK</name>
<dbReference type="PRINTS" id="PR00834">
    <property type="entry name" value="PROTEASES2C"/>
</dbReference>
<evidence type="ECO:0000313" key="2">
    <source>
        <dbReference type="EMBL" id="MCK9684964.1"/>
    </source>
</evidence>
<evidence type="ECO:0000313" key="3">
    <source>
        <dbReference type="Proteomes" id="UP001139353"/>
    </source>
</evidence>
<reference evidence="2" key="1">
    <citation type="submission" date="2021-11" db="EMBL/GenBank/DDBJ databases">
        <title>BS-T2-15 a new species belonging to the Comamonadaceae family isolated from the soil of a French oak forest.</title>
        <authorList>
            <person name="Mieszkin S."/>
            <person name="Alain K."/>
        </authorList>
    </citation>
    <scope>NUCLEOTIDE SEQUENCE</scope>
    <source>
        <strain evidence="2">BS-T2-15</strain>
    </source>
</reference>